<dbReference type="InterPro" id="IPR027417">
    <property type="entry name" value="P-loop_NTPase"/>
</dbReference>
<gene>
    <name evidence="10" type="ORF">XYLVIOL_LOCUS10266</name>
</gene>
<feature type="domain" description="Thymidylate kinase-like" evidence="9">
    <location>
        <begin position="11"/>
        <end position="188"/>
    </location>
</feature>
<dbReference type="PROSITE" id="PS01331">
    <property type="entry name" value="THYMIDYLATE_KINASE"/>
    <property type="match status" value="1"/>
</dbReference>
<dbReference type="Pfam" id="PF02223">
    <property type="entry name" value="Thymidylate_kin"/>
    <property type="match status" value="1"/>
</dbReference>
<dbReference type="EMBL" id="CAXAJV020001300">
    <property type="protein sequence ID" value="CAL7950923.1"/>
    <property type="molecule type" value="Genomic_DNA"/>
</dbReference>
<dbReference type="PANTHER" id="PTHR10344:SF1">
    <property type="entry name" value="THYMIDYLATE KINASE"/>
    <property type="match status" value="1"/>
</dbReference>
<dbReference type="InterPro" id="IPR018094">
    <property type="entry name" value="Thymidylate_kinase"/>
</dbReference>
<dbReference type="InterPro" id="IPR018095">
    <property type="entry name" value="Thymidylate_kin_CS"/>
</dbReference>
<accession>A0ABP1PCE9</accession>
<keyword evidence="6" id="KW-0547">Nucleotide-binding</keyword>
<dbReference type="Proteomes" id="UP001642520">
    <property type="component" value="Unassembled WGS sequence"/>
</dbReference>
<keyword evidence="5" id="KW-0545">Nucleotide biosynthesis</keyword>
<proteinExistence type="inferred from homology"/>
<comment type="pathway">
    <text evidence="1">Pyrimidine metabolism; dTTP biosynthesis.</text>
</comment>
<evidence type="ECO:0000256" key="3">
    <source>
        <dbReference type="ARBA" id="ARBA00012980"/>
    </source>
</evidence>
<sequence>MLPGRGALIVFEGCDRAGKSTQVKMLIESLNKRNISAESRAFPDRKTCIGILINNFLSMKQEIPPETAHLLFSANRWECKNDILKTLHSGTTIVVDRYAGSGAAYAAATTGKPLSWCKEPDRGLPSPDTVIFLKVSNQYQQLRGNWGGERFENITLQQHVASNYEKLIDKTWHVINADDDKSLIHSQILEKVLNVIDRVKDQPVGKLYESTEDS</sequence>
<evidence type="ECO:0000256" key="5">
    <source>
        <dbReference type="ARBA" id="ARBA00022727"/>
    </source>
</evidence>
<dbReference type="SUPFAM" id="SSF52540">
    <property type="entry name" value="P-loop containing nucleoside triphosphate hydrolases"/>
    <property type="match status" value="1"/>
</dbReference>
<dbReference type="Gene3D" id="3.40.50.300">
    <property type="entry name" value="P-loop containing nucleotide triphosphate hydrolases"/>
    <property type="match status" value="1"/>
</dbReference>
<dbReference type="InterPro" id="IPR039430">
    <property type="entry name" value="Thymidylate_kin-like_dom"/>
</dbReference>
<reference evidence="10 11" key="1">
    <citation type="submission" date="2024-08" db="EMBL/GenBank/DDBJ databases">
        <authorList>
            <person name="Will J Nash"/>
            <person name="Angela Man"/>
            <person name="Seanna McTaggart"/>
            <person name="Kendall Baker"/>
            <person name="Tom Barker"/>
            <person name="Leah Catchpole"/>
            <person name="Alex Durrant"/>
            <person name="Karim Gharbi"/>
            <person name="Naomi Irish"/>
            <person name="Gemy Kaithakottil"/>
            <person name="Debby Ku"/>
            <person name="Aaliyah Providence"/>
            <person name="Felix Shaw"/>
            <person name="David Swarbreck"/>
            <person name="Chris Watkins"/>
            <person name="Ann M. McCartney"/>
            <person name="Giulio Formenti"/>
            <person name="Alice Mouton"/>
            <person name="Noel Vella"/>
            <person name="Bjorn M von Reumont"/>
            <person name="Adriana Vella"/>
            <person name="Wilfried Haerty"/>
        </authorList>
    </citation>
    <scope>NUCLEOTIDE SEQUENCE [LARGE SCALE GENOMIC DNA]</scope>
</reference>
<dbReference type="EC" id="2.7.4.9" evidence="3"/>
<evidence type="ECO:0000256" key="1">
    <source>
        <dbReference type="ARBA" id="ARBA00004992"/>
    </source>
</evidence>
<evidence type="ECO:0000256" key="7">
    <source>
        <dbReference type="ARBA" id="ARBA00022777"/>
    </source>
</evidence>
<comment type="caution">
    <text evidence="10">The sequence shown here is derived from an EMBL/GenBank/DDBJ whole genome shotgun (WGS) entry which is preliminary data.</text>
</comment>
<keyword evidence="11" id="KW-1185">Reference proteome</keyword>
<evidence type="ECO:0000256" key="8">
    <source>
        <dbReference type="ARBA" id="ARBA00022840"/>
    </source>
</evidence>
<evidence type="ECO:0000259" key="9">
    <source>
        <dbReference type="Pfam" id="PF02223"/>
    </source>
</evidence>
<dbReference type="HAMAP" id="MF_00165">
    <property type="entry name" value="Thymidylate_kinase"/>
    <property type="match status" value="1"/>
</dbReference>
<keyword evidence="8" id="KW-0067">ATP-binding</keyword>
<organism evidence="10 11">
    <name type="scientific">Xylocopa violacea</name>
    <name type="common">Violet carpenter bee</name>
    <name type="synonym">Apis violacea</name>
    <dbReference type="NCBI Taxonomy" id="135666"/>
    <lineage>
        <taxon>Eukaryota</taxon>
        <taxon>Metazoa</taxon>
        <taxon>Ecdysozoa</taxon>
        <taxon>Arthropoda</taxon>
        <taxon>Hexapoda</taxon>
        <taxon>Insecta</taxon>
        <taxon>Pterygota</taxon>
        <taxon>Neoptera</taxon>
        <taxon>Endopterygota</taxon>
        <taxon>Hymenoptera</taxon>
        <taxon>Apocrita</taxon>
        <taxon>Aculeata</taxon>
        <taxon>Apoidea</taxon>
        <taxon>Anthophila</taxon>
        <taxon>Apidae</taxon>
        <taxon>Xylocopa</taxon>
        <taxon>Xylocopa</taxon>
    </lineage>
</organism>
<evidence type="ECO:0000256" key="6">
    <source>
        <dbReference type="ARBA" id="ARBA00022741"/>
    </source>
</evidence>
<evidence type="ECO:0000256" key="4">
    <source>
        <dbReference type="ARBA" id="ARBA00022679"/>
    </source>
</evidence>
<keyword evidence="4" id="KW-0808">Transferase</keyword>
<keyword evidence="7" id="KW-0418">Kinase</keyword>
<evidence type="ECO:0000313" key="10">
    <source>
        <dbReference type="EMBL" id="CAL7950923.1"/>
    </source>
</evidence>
<dbReference type="PANTHER" id="PTHR10344">
    <property type="entry name" value="THYMIDYLATE KINASE"/>
    <property type="match status" value="1"/>
</dbReference>
<dbReference type="NCBIfam" id="TIGR00041">
    <property type="entry name" value="DTMP_kinase"/>
    <property type="match status" value="1"/>
</dbReference>
<evidence type="ECO:0000313" key="11">
    <source>
        <dbReference type="Proteomes" id="UP001642520"/>
    </source>
</evidence>
<name>A0ABP1PCE9_XYLVO</name>
<evidence type="ECO:0000256" key="2">
    <source>
        <dbReference type="ARBA" id="ARBA00009776"/>
    </source>
</evidence>
<comment type="similarity">
    <text evidence="2">Belongs to the thymidylate kinase family.</text>
</comment>
<protein>
    <recommendedName>
        <fullName evidence="3">dTMP kinase</fullName>
        <ecNumber evidence="3">2.7.4.9</ecNumber>
    </recommendedName>
</protein>